<evidence type="ECO:0000256" key="3">
    <source>
        <dbReference type="ARBA" id="ARBA00022771"/>
    </source>
</evidence>
<evidence type="ECO:0000256" key="4">
    <source>
        <dbReference type="ARBA" id="ARBA00022833"/>
    </source>
</evidence>
<organism evidence="7 8">
    <name type="scientific">Danaus chrysippus</name>
    <name type="common">African queen</name>
    <dbReference type="NCBI Taxonomy" id="151541"/>
    <lineage>
        <taxon>Eukaryota</taxon>
        <taxon>Metazoa</taxon>
        <taxon>Ecdysozoa</taxon>
        <taxon>Arthropoda</taxon>
        <taxon>Hexapoda</taxon>
        <taxon>Insecta</taxon>
        <taxon>Pterygota</taxon>
        <taxon>Neoptera</taxon>
        <taxon>Endopterygota</taxon>
        <taxon>Lepidoptera</taxon>
        <taxon>Glossata</taxon>
        <taxon>Ditrysia</taxon>
        <taxon>Papilionoidea</taxon>
        <taxon>Nymphalidae</taxon>
        <taxon>Danainae</taxon>
        <taxon>Danaini</taxon>
        <taxon>Danaina</taxon>
        <taxon>Danaus</taxon>
        <taxon>Anosia</taxon>
    </lineage>
</organism>
<feature type="domain" description="C2H2-type" evidence="6">
    <location>
        <begin position="174"/>
        <end position="201"/>
    </location>
</feature>
<evidence type="ECO:0000256" key="1">
    <source>
        <dbReference type="ARBA" id="ARBA00022723"/>
    </source>
</evidence>
<evidence type="ECO:0000259" key="6">
    <source>
        <dbReference type="PROSITE" id="PS50157"/>
    </source>
</evidence>
<accession>A0A8J2R152</accession>
<dbReference type="PROSITE" id="PS50157">
    <property type="entry name" value="ZINC_FINGER_C2H2_2"/>
    <property type="match status" value="5"/>
</dbReference>
<name>A0A8J2R152_9NEOP</name>
<dbReference type="Proteomes" id="UP000789524">
    <property type="component" value="Unassembled WGS sequence"/>
</dbReference>
<evidence type="ECO:0000313" key="8">
    <source>
        <dbReference type="Proteomes" id="UP000789524"/>
    </source>
</evidence>
<dbReference type="GO" id="GO:0008270">
    <property type="term" value="F:zinc ion binding"/>
    <property type="evidence" value="ECO:0007669"/>
    <property type="project" value="UniProtKB-KW"/>
</dbReference>
<comment type="caution">
    <text evidence="7">The sequence shown here is derived from an EMBL/GenBank/DDBJ whole genome shotgun (WGS) entry which is preliminary data.</text>
</comment>
<reference evidence="7" key="1">
    <citation type="submission" date="2021-09" db="EMBL/GenBank/DDBJ databases">
        <authorList>
            <person name="Martin H S."/>
        </authorList>
    </citation>
    <scope>NUCLEOTIDE SEQUENCE</scope>
</reference>
<dbReference type="Gene3D" id="3.30.160.60">
    <property type="entry name" value="Classic Zinc Finger"/>
    <property type="match status" value="4"/>
</dbReference>
<keyword evidence="4" id="KW-0862">Zinc</keyword>
<dbReference type="SMART" id="SM00355">
    <property type="entry name" value="ZnF_C2H2"/>
    <property type="match status" value="6"/>
</dbReference>
<protein>
    <submittedName>
        <fullName evidence="7">(African queen) hypothetical protein</fullName>
    </submittedName>
</protein>
<dbReference type="PROSITE" id="PS00028">
    <property type="entry name" value="ZINC_FINGER_C2H2_1"/>
    <property type="match status" value="4"/>
</dbReference>
<evidence type="ECO:0000256" key="5">
    <source>
        <dbReference type="PROSITE-ProRule" id="PRU00042"/>
    </source>
</evidence>
<dbReference type="Pfam" id="PF00096">
    <property type="entry name" value="zf-C2H2"/>
    <property type="match status" value="3"/>
</dbReference>
<sequence>MTNFIRQCRRSEELLRTEHKKNPVLPSVVQLSISETKHYYLGPEDILPGIKDEDSFIGEDDIPLVFLNEYDCEDDDVEGQSDVKSEKDDYKIAKRKKIKKDVKEGFSSRMVTETDEYVVIKLTKEQILEEMQQQSLTEKYKVLPYKCDKCVRGFNFEDVLRKHMEKHNSKNGPFQCELCTQYCPTKVSLRGHLKSHSTRYKCKLCGIVRLSRQHVLEHYSLEHTHTATVYKCPQCEHTTNKRTAMQRHVRLHSKCEPVKCDLCGKTYKSKESLRIHIMRHDEQKLHQCEICSSSFVYAAQLTKHIRSVHENKDYYCVECDIMFKSMRGSSPNQRSPLIGRIHTERPRARVAQFVQGSIAAWKLLDGIQGGAIVLNRRGSSVESVIGASRAPTSSVSTCAHTQASVLTCVSVAPPSHRQRDLERMWWRGIR</sequence>
<proteinExistence type="predicted"/>
<gene>
    <name evidence="7" type="ORF">DCHRY22_LOCUS12376</name>
</gene>
<keyword evidence="2" id="KW-0677">Repeat</keyword>
<dbReference type="PANTHER" id="PTHR24379:SF121">
    <property type="entry name" value="C2H2-TYPE DOMAIN-CONTAINING PROTEIN"/>
    <property type="match status" value="1"/>
</dbReference>
<feature type="domain" description="C2H2-type" evidence="6">
    <location>
        <begin position="230"/>
        <end position="257"/>
    </location>
</feature>
<evidence type="ECO:0000256" key="2">
    <source>
        <dbReference type="ARBA" id="ARBA00022737"/>
    </source>
</evidence>
<evidence type="ECO:0000313" key="7">
    <source>
        <dbReference type="EMBL" id="CAG9577558.1"/>
    </source>
</evidence>
<feature type="domain" description="C2H2-type" evidence="6">
    <location>
        <begin position="258"/>
        <end position="285"/>
    </location>
</feature>
<keyword evidence="1" id="KW-0479">Metal-binding</keyword>
<feature type="domain" description="C2H2-type" evidence="6">
    <location>
        <begin position="286"/>
        <end position="314"/>
    </location>
</feature>
<dbReference type="InterPro" id="IPR036236">
    <property type="entry name" value="Znf_C2H2_sf"/>
</dbReference>
<keyword evidence="3 5" id="KW-0863">Zinc-finger</keyword>
<dbReference type="AlphaFoldDB" id="A0A8J2R152"/>
<dbReference type="SUPFAM" id="SSF57667">
    <property type="entry name" value="beta-beta-alpha zinc fingers"/>
    <property type="match status" value="3"/>
</dbReference>
<dbReference type="OrthoDB" id="10039931at2759"/>
<keyword evidence="8" id="KW-1185">Reference proteome</keyword>
<dbReference type="PANTHER" id="PTHR24379">
    <property type="entry name" value="KRAB AND ZINC FINGER DOMAIN-CONTAINING"/>
    <property type="match status" value="1"/>
</dbReference>
<dbReference type="InterPro" id="IPR013087">
    <property type="entry name" value="Znf_C2H2_type"/>
</dbReference>
<dbReference type="EMBL" id="CAKASE010000076">
    <property type="protein sequence ID" value="CAG9577558.1"/>
    <property type="molecule type" value="Genomic_DNA"/>
</dbReference>
<feature type="domain" description="C2H2-type" evidence="6">
    <location>
        <begin position="145"/>
        <end position="172"/>
    </location>
</feature>